<reference evidence="8 10" key="1">
    <citation type="journal article" date="2018" name="Elife">
        <title>Discovery and characterization of a prevalent human gut bacterial enzyme sufficient for the inactivation of a family of plant toxins.</title>
        <authorList>
            <person name="Koppel N."/>
            <person name="Bisanz J.E."/>
            <person name="Pandelia M.E."/>
            <person name="Turnbaugh P.J."/>
            <person name="Balskus E.P."/>
        </authorList>
    </citation>
    <scope>NUCLEOTIDE SEQUENCE [LARGE SCALE GENOMIC DNA]</scope>
    <source>
        <strain evidence="8 10">DSM 16107</strain>
    </source>
</reference>
<dbReference type="Pfam" id="PF03916">
    <property type="entry name" value="NrfD"/>
    <property type="match status" value="1"/>
</dbReference>
<keyword evidence="3" id="KW-1003">Cell membrane</keyword>
<feature type="transmembrane region" description="Helical" evidence="7">
    <location>
        <begin position="262"/>
        <end position="288"/>
    </location>
</feature>
<feature type="transmembrane region" description="Helical" evidence="7">
    <location>
        <begin position="38"/>
        <end position="59"/>
    </location>
</feature>
<comment type="similarity">
    <text evidence="2">Belongs to the NrfD family.</text>
</comment>
<feature type="transmembrane region" description="Helical" evidence="7">
    <location>
        <begin position="12"/>
        <end position="31"/>
    </location>
</feature>
<dbReference type="Proteomes" id="UP000253817">
    <property type="component" value="Unassembled WGS sequence"/>
</dbReference>
<evidence type="ECO:0000313" key="9">
    <source>
        <dbReference type="EMBL" id="RNM41789.1"/>
    </source>
</evidence>
<feature type="transmembrane region" description="Helical" evidence="7">
    <location>
        <begin position="140"/>
        <end position="169"/>
    </location>
</feature>
<dbReference type="GO" id="GO:0005886">
    <property type="term" value="C:plasma membrane"/>
    <property type="evidence" value="ECO:0007669"/>
    <property type="project" value="UniProtKB-SubCell"/>
</dbReference>
<evidence type="ECO:0000313" key="10">
    <source>
        <dbReference type="Proteomes" id="UP000253817"/>
    </source>
</evidence>
<sequence>MMVWDGVVACDLFLAGLGAGAFLLSIVAGWAPGGAKKVRLIGSIVGPVAVALGALTLMIDAKAGLGDPLRFFYLITNLGSPMTWGVLCLSFFIVISVISLIMQLCKKDVPRVLDVLGIVAAAGVATYTGVLLGYSVSYPLWNLAVLPFLFVCSAALTGFSFVSAVAYFVARDELQDLGFLPKVEAALPALVGLFLVVLLAVTATTGGDAGAVAAAATVQGMLAGSNALVFWLGAVICGIAVPLAAGIVRLRAARHEVTALSLVGYVAACVGGFALRYVIVVAAVGLSIGAAF</sequence>
<evidence type="ECO:0000313" key="8">
    <source>
        <dbReference type="EMBL" id="RDB67990.1"/>
    </source>
</evidence>
<reference evidence="11" key="2">
    <citation type="submission" date="2018-05" db="EMBL/GenBank/DDBJ databases">
        <title>Genome Sequencing of selected type strains of the family Eggerthellaceae.</title>
        <authorList>
            <person name="Danylec N."/>
            <person name="Stoll D.A."/>
            <person name="Doetsch A."/>
            <person name="Huch M."/>
        </authorList>
    </citation>
    <scope>NUCLEOTIDE SEQUENCE [LARGE SCALE GENOMIC DNA]</scope>
    <source>
        <strain evidence="11">DSM 16107</strain>
    </source>
</reference>
<evidence type="ECO:0000256" key="3">
    <source>
        <dbReference type="ARBA" id="ARBA00022475"/>
    </source>
</evidence>
<feature type="transmembrane region" description="Helical" evidence="7">
    <location>
        <begin position="228"/>
        <end position="250"/>
    </location>
</feature>
<reference evidence="9" key="3">
    <citation type="journal article" date="2019" name="Microbiol. Resour. Announc.">
        <title>Draft Genome Sequences of Type Strains of Gordonibacter faecihominis, Paraeggerthella hongkongensis, Parvibacter caecicola,Slackia equolifaciens, Slackia faecicanis, and Slackia isoflavoniconvertens.</title>
        <authorList>
            <person name="Danylec N."/>
            <person name="Stoll D.A."/>
            <person name="Dotsch A."/>
            <person name="Huch M."/>
        </authorList>
    </citation>
    <scope>NUCLEOTIDE SEQUENCE</scope>
    <source>
        <strain evidence="9">DSM 16107</strain>
    </source>
</reference>
<proteinExistence type="inferred from homology"/>
<dbReference type="InterPro" id="IPR005614">
    <property type="entry name" value="NrfD-like"/>
</dbReference>
<dbReference type="Proteomes" id="UP000270112">
    <property type="component" value="Unassembled WGS sequence"/>
</dbReference>
<feature type="transmembrane region" description="Helical" evidence="7">
    <location>
        <begin position="71"/>
        <end position="101"/>
    </location>
</feature>
<organism evidence="9 11">
    <name type="scientific">Eggerthella sinensis</name>
    <dbReference type="NCBI Taxonomy" id="242230"/>
    <lineage>
        <taxon>Bacteria</taxon>
        <taxon>Bacillati</taxon>
        <taxon>Actinomycetota</taxon>
        <taxon>Coriobacteriia</taxon>
        <taxon>Eggerthellales</taxon>
        <taxon>Eggerthellaceae</taxon>
        <taxon>Eggerthella</taxon>
    </lineage>
</organism>
<dbReference type="OrthoDB" id="3177832at2"/>
<name>A0A3N0IXT6_9ACTN</name>
<evidence type="ECO:0000256" key="1">
    <source>
        <dbReference type="ARBA" id="ARBA00004651"/>
    </source>
</evidence>
<evidence type="ECO:0000256" key="5">
    <source>
        <dbReference type="ARBA" id="ARBA00022989"/>
    </source>
</evidence>
<accession>A0A3N0IXT6</accession>
<keyword evidence="4 7" id="KW-0812">Transmembrane</keyword>
<evidence type="ECO:0000256" key="2">
    <source>
        <dbReference type="ARBA" id="ARBA00008929"/>
    </source>
</evidence>
<evidence type="ECO:0000256" key="7">
    <source>
        <dbReference type="SAM" id="Phobius"/>
    </source>
</evidence>
<comment type="caution">
    <text evidence="9">The sequence shown here is derived from an EMBL/GenBank/DDBJ whole genome shotgun (WGS) entry which is preliminary data.</text>
</comment>
<keyword evidence="5 7" id="KW-1133">Transmembrane helix</keyword>
<dbReference type="AlphaFoldDB" id="A0A3N0IXT6"/>
<dbReference type="PANTHER" id="PTHR34856:SF2">
    <property type="entry name" value="PROTEIN NRFD"/>
    <property type="match status" value="1"/>
</dbReference>
<gene>
    <name evidence="8" type="ORF">C1876_11245</name>
    <name evidence="9" type="ORF">DMP09_07855</name>
</gene>
<dbReference type="PANTHER" id="PTHR34856">
    <property type="entry name" value="PROTEIN NRFD"/>
    <property type="match status" value="1"/>
</dbReference>
<comment type="subcellular location">
    <subcellularLocation>
        <location evidence="1">Cell membrane</location>
        <topology evidence="1">Multi-pass membrane protein</topology>
    </subcellularLocation>
</comment>
<dbReference type="EMBL" id="PPTT01000019">
    <property type="protein sequence ID" value="RDB67990.1"/>
    <property type="molecule type" value="Genomic_DNA"/>
</dbReference>
<evidence type="ECO:0000256" key="4">
    <source>
        <dbReference type="ARBA" id="ARBA00022692"/>
    </source>
</evidence>
<dbReference type="InterPro" id="IPR052049">
    <property type="entry name" value="Electron_transfer_protein"/>
</dbReference>
<dbReference type="Gene3D" id="1.20.1630.10">
    <property type="entry name" value="Formate dehydrogenase/DMSO reductase domain"/>
    <property type="match status" value="1"/>
</dbReference>
<keyword evidence="10" id="KW-1185">Reference proteome</keyword>
<feature type="transmembrane region" description="Helical" evidence="7">
    <location>
        <begin position="113"/>
        <end position="134"/>
    </location>
</feature>
<dbReference type="RefSeq" id="WP_114546824.1">
    <property type="nucleotide sequence ID" value="NZ_PPTT01000019.1"/>
</dbReference>
<dbReference type="EMBL" id="QICC01000026">
    <property type="protein sequence ID" value="RNM41789.1"/>
    <property type="molecule type" value="Genomic_DNA"/>
</dbReference>
<evidence type="ECO:0000313" key="11">
    <source>
        <dbReference type="Proteomes" id="UP000270112"/>
    </source>
</evidence>
<evidence type="ECO:0000256" key="6">
    <source>
        <dbReference type="ARBA" id="ARBA00023136"/>
    </source>
</evidence>
<keyword evidence="6 7" id="KW-0472">Membrane</keyword>
<protein>
    <submittedName>
        <fullName evidence="9">Polysulfide reductase</fullName>
    </submittedName>
</protein>
<feature type="transmembrane region" description="Helical" evidence="7">
    <location>
        <begin position="190"/>
        <end position="216"/>
    </location>
</feature>